<proteinExistence type="predicted"/>
<dbReference type="Pfam" id="PF00041">
    <property type="entry name" value="fn3"/>
    <property type="match status" value="1"/>
</dbReference>
<comment type="caution">
    <text evidence="3">The sequence shown here is derived from an EMBL/GenBank/DDBJ whole genome shotgun (WGS) entry which is preliminary data.</text>
</comment>
<evidence type="ECO:0000256" key="1">
    <source>
        <dbReference type="SAM" id="SignalP"/>
    </source>
</evidence>
<evidence type="ECO:0000259" key="2">
    <source>
        <dbReference type="PROSITE" id="PS50853"/>
    </source>
</evidence>
<sequence>MKSKLKRNIVLLPLLALTIPQHVFAADPVNGATDIKIAEVAATGQILDVDMGTNRILYFDTASKQLAIKNIATGQVTVNPSVYPTNASTPSGELTRNGAVYLKQGSVEEWTNKGVQQLGTGEECYAIAGDYVTYCSSYGDSEKLVRLHLGTGQETTVKWFDPYVDYFGDVDVRSDGSVVYSYRQGYASSIYNYNVLYLFQDGKTTLLDGDEGLYNYQGYFNDEGVAYVKRDGFDDGHEEEDELLFRETTSLGTLNWLGYGAKFTDIYGHNTDIVYTRTDDNGISQVHLSGYRLSGPISNDPAGAVSLGAISDDGDVAYQVKGASRFSISHVWNGQRVSYSVGLSGAKPFWQNGVWYSIKGNSVYQHVPPQELTVPVWLKGSVLRASEVDSTSALLSWDAAVDANGVTGYRIYKQGQLLAELPAGATSYPLTGLNLGERARYKVEAGNVAGNWSTDGPSVEFVTSPRDTVNPTWPAGSKATSGGTTTVIALISWTPATDNVGVTGYRILDGTTVVAEVDGNTRTKGITGLNSNRTYTFKVEARDAAGNWSTDGPSVTVTTLPPQ</sequence>
<dbReference type="InterPro" id="IPR036116">
    <property type="entry name" value="FN3_sf"/>
</dbReference>
<reference evidence="3 4" key="1">
    <citation type="submission" date="2024-09" db="EMBL/GenBank/DDBJ databases">
        <authorList>
            <person name="Sun Q."/>
            <person name="Mori K."/>
        </authorList>
    </citation>
    <scope>NUCLEOTIDE SEQUENCE [LARGE SCALE GENOMIC DNA]</scope>
    <source>
        <strain evidence="3 4">TISTR 2452</strain>
    </source>
</reference>
<dbReference type="RefSeq" id="WP_377500814.1">
    <property type="nucleotide sequence ID" value="NZ_JBHMDO010000047.1"/>
</dbReference>
<name>A0ABV5KXR1_9BACL</name>
<evidence type="ECO:0000313" key="3">
    <source>
        <dbReference type="EMBL" id="MFB9330016.1"/>
    </source>
</evidence>
<dbReference type="PROSITE" id="PS50853">
    <property type="entry name" value="FN3"/>
    <property type="match status" value="2"/>
</dbReference>
<dbReference type="Proteomes" id="UP001589747">
    <property type="component" value="Unassembled WGS sequence"/>
</dbReference>
<dbReference type="SMART" id="SM00060">
    <property type="entry name" value="FN3"/>
    <property type="match status" value="2"/>
</dbReference>
<dbReference type="InterPro" id="IPR013783">
    <property type="entry name" value="Ig-like_fold"/>
</dbReference>
<keyword evidence="4" id="KW-1185">Reference proteome</keyword>
<accession>A0ABV5KXR1</accession>
<dbReference type="Gene3D" id="2.60.40.10">
    <property type="entry name" value="Immunoglobulins"/>
    <property type="match status" value="2"/>
</dbReference>
<organism evidence="3 4">
    <name type="scientific">Paenibacillus aurantiacus</name>
    <dbReference type="NCBI Taxonomy" id="1936118"/>
    <lineage>
        <taxon>Bacteria</taxon>
        <taxon>Bacillati</taxon>
        <taxon>Bacillota</taxon>
        <taxon>Bacilli</taxon>
        <taxon>Bacillales</taxon>
        <taxon>Paenibacillaceae</taxon>
        <taxon>Paenibacillus</taxon>
    </lineage>
</organism>
<keyword evidence="1" id="KW-0732">Signal</keyword>
<feature type="signal peptide" evidence="1">
    <location>
        <begin position="1"/>
        <end position="25"/>
    </location>
</feature>
<evidence type="ECO:0000313" key="4">
    <source>
        <dbReference type="Proteomes" id="UP001589747"/>
    </source>
</evidence>
<feature type="domain" description="Fibronectin type-III" evidence="2">
    <location>
        <begin position="475"/>
        <end position="562"/>
    </location>
</feature>
<dbReference type="CDD" id="cd00063">
    <property type="entry name" value="FN3"/>
    <property type="match status" value="2"/>
</dbReference>
<feature type="domain" description="Fibronectin type-III" evidence="2">
    <location>
        <begin position="379"/>
        <end position="466"/>
    </location>
</feature>
<dbReference type="InterPro" id="IPR003961">
    <property type="entry name" value="FN3_dom"/>
</dbReference>
<dbReference type="EMBL" id="JBHMDO010000047">
    <property type="protein sequence ID" value="MFB9330016.1"/>
    <property type="molecule type" value="Genomic_DNA"/>
</dbReference>
<feature type="chain" id="PRO_5045729735" evidence="1">
    <location>
        <begin position="26"/>
        <end position="563"/>
    </location>
</feature>
<dbReference type="SUPFAM" id="SSF49265">
    <property type="entry name" value="Fibronectin type III"/>
    <property type="match status" value="1"/>
</dbReference>
<gene>
    <name evidence="3" type="ORF">ACFFSY_29085</name>
</gene>
<protein>
    <submittedName>
        <fullName evidence="3">Fibronectin type III domain-containing protein</fullName>
    </submittedName>
</protein>